<keyword evidence="3" id="KW-1185">Reference proteome</keyword>
<organism evidence="2 3">
    <name type="scientific">Canna indica</name>
    <name type="common">Indian-shot</name>
    <dbReference type="NCBI Taxonomy" id="4628"/>
    <lineage>
        <taxon>Eukaryota</taxon>
        <taxon>Viridiplantae</taxon>
        <taxon>Streptophyta</taxon>
        <taxon>Embryophyta</taxon>
        <taxon>Tracheophyta</taxon>
        <taxon>Spermatophyta</taxon>
        <taxon>Magnoliopsida</taxon>
        <taxon>Liliopsida</taxon>
        <taxon>Zingiberales</taxon>
        <taxon>Cannaceae</taxon>
        <taxon>Canna</taxon>
    </lineage>
</organism>
<evidence type="ECO:0000313" key="3">
    <source>
        <dbReference type="Proteomes" id="UP001327560"/>
    </source>
</evidence>
<accession>A0AAQ3JRM0</accession>
<sequence>MPPELTKQRSAPTETIRILKQSSHLYRAQSINVVSQISVLEFRSQPLSIKLYRMGARPSGASKWIDRNSIFRPFLMGSSRSRPQAKRESTARGLAQRTAWWRRVRSGHGAKRWESNAAGPGGEWCLRTQSTRQRTRP</sequence>
<proteinExistence type="predicted"/>
<feature type="region of interest" description="Disordered" evidence="1">
    <location>
        <begin position="111"/>
        <end position="137"/>
    </location>
</feature>
<feature type="compositionally biased region" description="Polar residues" evidence="1">
    <location>
        <begin position="127"/>
        <end position="137"/>
    </location>
</feature>
<dbReference type="EMBL" id="CP136890">
    <property type="protein sequence ID" value="WOK93230.1"/>
    <property type="molecule type" value="Genomic_DNA"/>
</dbReference>
<protein>
    <submittedName>
        <fullName evidence="2">Uncharacterized protein</fullName>
    </submittedName>
</protein>
<dbReference type="AlphaFoldDB" id="A0AAQ3JRM0"/>
<dbReference type="Proteomes" id="UP001327560">
    <property type="component" value="Chromosome 1"/>
</dbReference>
<gene>
    <name evidence="2" type="ORF">Cni_G01925</name>
</gene>
<evidence type="ECO:0000256" key="1">
    <source>
        <dbReference type="SAM" id="MobiDB-lite"/>
    </source>
</evidence>
<name>A0AAQ3JRM0_9LILI</name>
<evidence type="ECO:0000313" key="2">
    <source>
        <dbReference type="EMBL" id="WOK93230.1"/>
    </source>
</evidence>
<reference evidence="2 3" key="1">
    <citation type="submission" date="2023-10" db="EMBL/GenBank/DDBJ databases">
        <title>Chromosome-scale genome assembly provides insights into flower coloration mechanisms of Canna indica.</title>
        <authorList>
            <person name="Li C."/>
        </authorList>
    </citation>
    <scope>NUCLEOTIDE SEQUENCE [LARGE SCALE GENOMIC DNA]</scope>
    <source>
        <tissue evidence="2">Flower</tissue>
    </source>
</reference>